<dbReference type="SUPFAM" id="SSF82199">
    <property type="entry name" value="SET domain"/>
    <property type="match status" value="1"/>
</dbReference>
<feature type="domain" description="SET" evidence="10">
    <location>
        <begin position="630"/>
        <end position="752"/>
    </location>
</feature>
<sequence length="993" mass="107467">EATLCQLLSTRLEIARLAGFKSFADRATAGSLLDSPESVRAFLTGLADRLESSAARDAKTMRRYLGIEGSGDEALGETVGAWDFVYLVNVATAACFKGDPASRNIEEFFSIGSCLSGIAYVAERLFNVQLCLVESPLDGEVWDSRVFKINVRRNHGNAGAGEDLGSIYCDFFPRAGKPVQDCHFTIRGGRSGPNPPHQPPIVCLQLQCPDPAMGSVSAPSLLSPGQVENLFHEFGHALHSVLGCTRYQHVTGTRCSTDLAEVPSTIMEMFAFRPEVLKHYAKHWRTGEPLPERLYAPLQASRHVLPGVSRQQQILYSMLDMELHSSDPPPTKDKASTTAAQSAVFTGAPPGTAWQHRFTHLVGYGAKYHAYLVSKAIASLVWSTRFAKDPLCSSAGRDYELRLLARGGEESTASMVAELTGHIFIKIIMSSAAEMASKPTTDYLEPTIKPLKSKKQSSSKPAGASRRLVQTQLVLSPVAEQPSLQVKQAQRSPVKSARLELDKQATGDTNNQVNAGRSASSTANDNGFVNGNVKASQRPTPKSIRRSKSCDNRSTPAAVSSSASSSSSSSTASSSSSGNRQSSLGGKSASLENFFPALVGTRRSERRLLKAAQFDSEAETINRISRVCQDGLKVVDFPDKGRGIVATRAFSRDEFVVEYKGDLIDFKAAKLREQAYNSDPTVGCYMYYFVARGVKLCVDATAESPYYGRLLNHSRLAPNCYTKVVCIGDRTHLCLFAKRDISPGEELVYDYGDRDPATLAAHPWLKTDAPGDACATIPAVEWPSVRSLAGRPAPATPAGPALATGDGLGTELRRSPSEPDEVKLGFNLKRSNLGLGKNWAFCSRQFKKLHSLYRRPSSTAPMLLIAAHRSSSFQRCFSGKPSGCREFLILRHSFATASRGGFCSSVVDSASASATALRPSSAEAYQSQSFSARNMLRLQLGSLESAAEPAQTGQNSAKNSTTVRLAESKEWTPATETETTIEKFLKLARQSVD</sequence>
<evidence type="ECO:0000256" key="2">
    <source>
        <dbReference type="ARBA" id="ARBA00022670"/>
    </source>
</evidence>
<comment type="similarity">
    <text evidence="8">Belongs to the peptidase M3 family.</text>
</comment>
<dbReference type="PROSITE" id="PS51571">
    <property type="entry name" value="SAM_MT43_PR_SET"/>
    <property type="match status" value="1"/>
</dbReference>
<dbReference type="Pfam" id="PF00856">
    <property type="entry name" value="SET"/>
    <property type="match status" value="1"/>
</dbReference>
<accession>A0A1I8H441</accession>
<evidence type="ECO:0000256" key="7">
    <source>
        <dbReference type="ARBA" id="ARBA00047784"/>
    </source>
</evidence>
<dbReference type="SUPFAM" id="SSF55486">
    <property type="entry name" value="Metalloproteases ('zincins'), catalytic domain"/>
    <property type="match status" value="1"/>
</dbReference>
<evidence type="ECO:0000256" key="4">
    <source>
        <dbReference type="ARBA" id="ARBA00022801"/>
    </source>
</evidence>
<evidence type="ECO:0000313" key="12">
    <source>
        <dbReference type="WBParaSite" id="maker-uti_cns_0004255-snap-gene-0.2-mRNA-1"/>
    </source>
</evidence>
<dbReference type="GO" id="GO:0005739">
    <property type="term" value="C:mitochondrion"/>
    <property type="evidence" value="ECO:0007669"/>
    <property type="project" value="TreeGrafter"/>
</dbReference>
<dbReference type="Proteomes" id="UP000095280">
    <property type="component" value="Unplaced"/>
</dbReference>
<dbReference type="GO" id="GO:0006627">
    <property type="term" value="P:protein processing involved in protein targeting to mitochondrion"/>
    <property type="evidence" value="ECO:0007669"/>
    <property type="project" value="TreeGrafter"/>
</dbReference>
<protein>
    <recommendedName>
        <fullName evidence="1">[histone H4]-lysine(20) N-methyltransferase</fullName>
        <ecNumber evidence="1">2.1.1.361</ecNumber>
    </recommendedName>
</protein>
<feature type="region of interest" description="Disordered" evidence="9">
    <location>
        <begin position="791"/>
        <end position="818"/>
    </location>
</feature>
<dbReference type="Gene3D" id="2.170.270.10">
    <property type="entry name" value="SET domain"/>
    <property type="match status" value="1"/>
</dbReference>
<dbReference type="InterPro" id="IPR047266">
    <property type="entry name" value="KMT5A-like_SET"/>
</dbReference>
<keyword evidence="2 8" id="KW-0645">Protease</keyword>
<dbReference type="Pfam" id="PF01432">
    <property type="entry name" value="Peptidase_M3"/>
    <property type="match status" value="1"/>
</dbReference>
<dbReference type="GO" id="GO:0140944">
    <property type="term" value="F:histone H4K20 monomethyltransferase activity"/>
    <property type="evidence" value="ECO:0007669"/>
    <property type="project" value="UniProtKB-EC"/>
</dbReference>
<feature type="compositionally biased region" description="Polar residues" evidence="9">
    <location>
        <begin position="482"/>
        <end position="493"/>
    </location>
</feature>
<feature type="region of interest" description="Disordered" evidence="9">
    <location>
        <begin position="945"/>
        <end position="976"/>
    </location>
</feature>
<name>A0A1I8H441_9PLAT</name>
<feature type="compositionally biased region" description="Polar residues" evidence="9">
    <location>
        <begin position="506"/>
        <end position="540"/>
    </location>
</feature>
<organism evidence="11 12">
    <name type="scientific">Macrostomum lignano</name>
    <dbReference type="NCBI Taxonomy" id="282301"/>
    <lineage>
        <taxon>Eukaryota</taxon>
        <taxon>Metazoa</taxon>
        <taxon>Spiralia</taxon>
        <taxon>Lophotrochozoa</taxon>
        <taxon>Platyhelminthes</taxon>
        <taxon>Rhabditophora</taxon>
        <taxon>Macrostomorpha</taxon>
        <taxon>Macrostomida</taxon>
        <taxon>Macrostomidae</taxon>
        <taxon>Macrostomum</taxon>
    </lineage>
</organism>
<dbReference type="CDD" id="cd10528">
    <property type="entry name" value="SET_SETD8"/>
    <property type="match status" value="1"/>
</dbReference>
<comment type="cofactor">
    <cofactor evidence="8">
        <name>Zn(2+)</name>
        <dbReference type="ChEBI" id="CHEBI:29105"/>
    </cofactor>
    <text evidence="8">Binds 1 zinc ion.</text>
</comment>
<evidence type="ECO:0000256" key="5">
    <source>
        <dbReference type="ARBA" id="ARBA00022833"/>
    </source>
</evidence>
<dbReference type="EC" id="2.1.1.361" evidence="1"/>
<dbReference type="PROSITE" id="PS50280">
    <property type="entry name" value="SET"/>
    <property type="match status" value="1"/>
</dbReference>
<keyword evidence="11" id="KW-1185">Reference proteome</keyword>
<dbReference type="InterPro" id="IPR016858">
    <property type="entry name" value="KMT5A-like"/>
</dbReference>
<evidence type="ECO:0000256" key="3">
    <source>
        <dbReference type="ARBA" id="ARBA00022723"/>
    </source>
</evidence>
<keyword evidence="5 8" id="KW-0862">Zinc</keyword>
<feature type="compositionally biased region" description="Low complexity" evidence="9">
    <location>
        <begin position="554"/>
        <end position="577"/>
    </location>
</feature>
<evidence type="ECO:0000256" key="1">
    <source>
        <dbReference type="ARBA" id="ARBA00012187"/>
    </source>
</evidence>
<dbReference type="AlphaFoldDB" id="A0A1I8H441"/>
<dbReference type="SMART" id="SM00317">
    <property type="entry name" value="SET"/>
    <property type="match status" value="1"/>
</dbReference>
<comment type="catalytic activity">
    <reaction evidence="7">
        <text>L-lysyl(20)-[histone H4] + S-adenosyl-L-methionine = N(6)-methyl-L-lysyl(20)-[histone H4] + S-adenosyl-L-homocysteine + H(+)</text>
        <dbReference type="Rhea" id="RHEA:60344"/>
        <dbReference type="Rhea" id="RHEA-COMP:15554"/>
        <dbReference type="Rhea" id="RHEA-COMP:15555"/>
        <dbReference type="ChEBI" id="CHEBI:15378"/>
        <dbReference type="ChEBI" id="CHEBI:29969"/>
        <dbReference type="ChEBI" id="CHEBI:57856"/>
        <dbReference type="ChEBI" id="CHEBI:59789"/>
        <dbReference type="ChEBI" id="CHEBI:61929"/>
        <dbReference type="EC" id="2.1.1.361"/>
    </reaction>
</comment>
<reference evidence="12" key="1">
    <citation type="submission" date="2016-11" db="UniProtKB">
        <authorList>
            <consortium name="WormBaseParasite"/>
        </authorList>
    </citation>
    <scope>IDENTIFICATION</scope>
</reference>
<dbReference type="Gene3D" id="1.10.1370.40">
    <property type="match status" value="1"/>
</dbReference>
<dbReference type="GO" id="GO:0004222">
    <property type="term" value="F:metalloendopeptidase activity"/>
    <property type="evidence" value="ECO:0007669"/>
    <property type="project" value="InterPro"/>
</dbReference>
<proteinExistence type="inferred from homology"/>
<evidence type="ECO:0000256" key="6">
    <source>
        <dbReference type="ARBA" id="ARBA00023049"/>
    </source>
</evidence>
<evidence type="ECO:0000256" key="8">
    <source>
        <dbReference type="RuleBase" id="RU003435"/>
    </source>
</evidence>
<evidence type="ECO:0000313" key="11">
    <source>
        <dbReference type="Proteomes" id="UP000095280"/>
    </source>
</evidence>
<dbReference type="GO" id="GO:0046872">
    <property type="term" value="F:metal ion binding"/>
    <property type="evidence" value="ECO:0007669"/>
    <property type="project" value="UniProtKB-UniRule"/>
</dbReference>
<evidence type="ECO:0000259" key="10">
    <source>
        <dbReference type="PROSITE" id="PS50280"/>
    </source>
</evidence>
<feature type="compositionally biased region" description="Polar residues" evidence="9">
    <location>
        <begin position="951"/>
        <end position="963"/>
    </location>
</feature>
<keyword evidence="4 8" id="KW-0378">Hydrolase</keyword>
<dbReference type="GO" id="GO:0006518">
    <property type="term" value="P:peptide metabolic process"/>
    <property type="evidence" value="ECO:0007669"/>
    <property type="project" value="TreeGrafter"/>
</dbReference>
<keyword evidence="6 8" id="KW-0482">Metalloprotease</keyword>
<dbReference type="PANTHER" id="PTHR11804">
    <property type="entry name" value="PROTEASE M3 THIMET OLIGOPEPTIDASE-RELATED"/>
    <property type="match status" value="1"/>
</dbReference>
<feature type="compositionally biased region" description="Low complexity" evidence="9">
    <location>
        <begin position="791"/>
        <end position="805"/>
    </location>
</feature>
<dbReference type="InterPro" id="IPR001567">
    <property type="entry name" value="Pept_M3A_M3B_dom"/>
</dbReference>
<dbReference type="InterPro" id="IPR046341">
    <property type="entry name" value="SET_dom_sf"/>
</dbReference>
<dbReference type="InterPro" id="IPR045090">
    <property type="entry name" value="Pept_M3A_M3B"/>
</dbReference>
<feature type="region of interest" description="Disordered" evidence="9">
    <location>
        <begin position="481"/>
        <end position="587"/>
    </location>
</feature>
<dbReference type="InterPro" id="IPR001214">
    <property type="entry name" value="SET_dom"/>
</dbReference>
<evidence type="ECO:0000256" key="9">
    <source>
        <dbReference type="SAM" id="MobiDB-lite"/>
    </source>
</evidence>
<dbReference type="WBParaSite" id="maker-uti_cns_0004255-snap-gene-0.2-mRNA-1">
    <property type="protein sequence ID" value="maker-uti_cns_0004255-snap-gene-0.2-mRNA-1"/>
    <property type="gene ID" value="maker-uti_cns_0004255-snap-gene-0.2"/>
</dbReference>
<feature type="region of interest" description="Disordered" evidence="9">
    <location>
        <begin position="445"/>
        <end position="466"/>
    </location>
</feature>
<dbReference type="PANTHER" id="PTHR11804:SF79">
    <property type="entry name" value="MITOCHONDRIAL INTERMEDIATE PEPTIDASE"/>
    <property type="match status" value="1"/>
</dbReference>
<keyword evidence="3 8" id="KW-0479">Metal-binding</keyword>